<feature type="domain" description="BESS" evidence="5">
    <location>
        <begin position="195"/>
        <end position="234"/>
    </location>
</feature>
<evidence type="ECO:0008006" key="8">
    <source>
        <dbReference type="Google" id="ProtNLM"/>
    </source>
</evidence>
<dbReference type="Pfam" id="PF02944">
    <property type="entry name" value="BESS"/>
    <property type="match status" value="1"/>
</dbReference>
<name>A0A9P0MAN9_ACAOB</name>
<dbReference type="GO" id="GO:0006357">
    <property type="term" value="P:regulation of transcription by RNA polymerase II"/>
    <property type="evidence" value="ECO:0007669"/>
    <property type="project" value="TreeGrafter"/>
</dbReference>
<dbReference type="AlphaFoldDB" id="A0A9P0MAN9"/>
<feature type="compositionally biased region" description="Polar residues" evidence="2">
    <location>
        <begin position="150"/>
        <end position="163"/>
    </location>
</feature>
<feature type="domain" description="MADF" evidence="4">
    <location>
        <begin position="13"/>
        <end position="103"/>
    </location>
</feature>
<dbReference type="EMBL" id="CAKOFQ010008180">
    <property type="protein sequence ID" value="CAH2012423.1"/>
    <property type="molecule type" value="Genomic_DNA"/>
</dbReference>
<feature type="compositionally biased region" description="Acidic residues" evidence="2">
    <location>
        <begin position="109"/>
        <end position="125"/>
    </location>
</feature>
<accession>A0A9P0MAN9</accession>
<sequence length="304" mass="34731">MSRKRELASADEILIRTVEQYPCLYDHEHKDFKDFQIRENCWNDIASALGKRPDECKSRWKNIRDNFLKHKRKQKIGTGSAASAKPPKWALFEYLKFLDNVKSERHEEEVDTSLDVDNALVDDDLSSPPPSDYPRQEKKLRQNAIDKSRSSTPDSYAGSTSSKRSQRKNLFLENVEERSKQRMQMLSALTQKPEDDEIDLFFKSIAMTVKKLSPHQIAKAKLGILTLVTELQASPELHTNEPTRTCTSRSQQNLLAPLTSVSTVSSTPSSQENVVLTPLTSVSVYNSSDMQYSLENIRYGWTNQ</sequence>
<dbReference type="PROSITE" id="PS50090">
    <property type="entry name" value="MYB_LIKE"/>
    <property type="match status" value="1"/>
</dbReference>
<dbReference type="GO" id="GO:0005667">
    <property type="term" value="C:transcription regulator complex"/>
    <property type="evidence" value="ECO:0007669"/>
    <property type="project" value="TreeGrafter"/>
</dbReference>
<dbReference type="InterPro" id="IPR001005">
    <property type="entry name" value="SANT/Myb"/>
</dbReference>
<evidence type="ECO:0000259" key="4">
    <source>
        <dbReference type="PROSITE" id="PS51029"/>
    </source>
</evidence>
<keyword evidence="7" id="KW-1185">Reference proteome</keyword>
<dbReference type="Gene3D" id="1.10.10.60">
    <property type="entry name" value="Homeodomain-like"/>
    <property type="match status" value="1"/>
</dbReference>
<feature type="compositionally biased region" description="Basic and acidic residues" evidence="2">
    <location>
        <begin position="134"/>
        <end position="149"/>
    </location>
</feature>
<dbReference type="Pfam" id="PF10545">
    <property type="entry name" value="MADF_DNA_bdg"/>
    <property type="match status" value="1"/>
</dbReference>
<dbReference type="InterPro" id="IPR039353">
    <property type="entry name" value="TF_Adf1"/>
</dbReference>
<evidence type="ECO:0000313" key="6">
    <source>
        <dbReference type="EMBL" id="CAH2012423.1"/>
    </source>
</evidence>
<dbReference type="InterPro" id="IPR004210">
    <property type="entry name" value="BESS_motif"/>
</dbReference>
<evidence type="ECO:0000313" key="7">
    <source>
        <dbReference type="Proteomes" id="UP001152888"/>
    </source>
</evidence>
<dbReference type="OrthoDB" id="5803771at2759"/>
<keyword evidence="1" id="KW-0539">Nucleus</keyword>
<dbReference type="SMART" id="SM00595">
    <property type="entry name" value="MADF"/>
    <property type="match status" value="1"/>
</dbReference>
<evidence type="ECO:0000259" key="5">
    <source>
        <dbReference type="PROSITE" id="PS51031"/>
    </source>
</evidence>
<dbReference type="GO" id="GO:0003677">
    <property type="term" value="F:DNA binding"/>
    <property type="evidence" value="ECO:0007669"/>
    <property type="project" value="InterPro"/>
</dbReference>
<comment type="caution">
    <text evidence="6">The sequence shown here is derived from an EMBL/GenBank/DDBJ whole genome shotgun (WGS) entry which is preliminary data.</text>
</comment>
<protein>
    <recommendedName>
        <fullName evidence="8">Transcription factor Adf-1</fullName>
    </recommendedName>
</protein>
<dbReference type="PANTHER" id="PTHR12243">
    <property type="entry name" value="MADF DOMAIN TRANSCRIPTION FACTOR"/>
    <property type="match status" value="1"/>
</dbReference>
<proteinExistence type="predicted"/>
<gene>
    <name evidence="6" type="ORF">ACAOBT_LOCUS32830</name>
</gene>
<dbReference type="GO" id="GO:0005634">
    <property type="term" value="C:nucleus"/>
    <property type="evidence" value="ECO:0007669"/>
    <property type="project" value="UniProtKB-SubCell"/>
</dbReference>
<evidence type="ECO:0000256" key="2">
    <source>
        <dbReference type="SAM" id="MobiDB-lite"/>
    </source>
</evidence>
<dbReference type="PANTHER" id="PTHR12243:SF67">
    <property type="entry name" value="COREPRESSOR OF PANGOLIN, ISOFORM A-RELATED"/>
    <property type="match status" value="1"/>
</dbReference>
<dbReference type="Proteomes" id="UP001152888">
    <property type="component" value="Unassembled WGS sequence"/>
</dbReference>
<evidence type="ECO:0000259" key="3">
    <source>
        <dbReference type="PROSITE" id="PS50090"/>
    </source>
</evidence>
<organism evidence="6 7">
    <name type="scientific">Acanthoscelides obtectus</name>
    <name type="common">Bean weevil</name>
    <name type="synonym">Bruchus obtectus</name>
    <dbReference type="NCBI Taxonomy" id="200917"/>
    <lineage>
        <taxon>Eukaryota</taxon>
        <taxon>Metazoa</taxon>
        <taxon>Ecdysozoa</taxon>
        <taxon>Arthropoda</taxon>
        <taxon>Hexapoda</taxon>
        <taxon>Insecta</taxon>
        <taxon>Pterygota</taxon>
        <taxon>Neoptera</taxon>
        <taxon>Endopterygota</taxon>
        <taxon>Coleoptera</taxon>
        <taxon>Polyphaga</taxon>
        <taxon>Cucujiformia</taxon>
        <taxon>Chrysomeloidea</taxon>
        <taxon>Chrysomelidae</taxon>
        <taxon>Bruchinae</taxon>
        <taxon>Bruchini</taxon>
        <taxon>Acanthoscelides</taxon>
    </lineage>
</organism>
<reference evidence="6" key="1">
    <citation type="submission" date="2022-03" db="EMBL/GenBank/DDBJ databases">
        <authorList>
            <person name="Sayadi A."/>
        </authorList>
    </citation>
    <scope>NUCLEOTIDE SEQUENCE</scope>
</reference>
<dbReference type="CDD" id="cd00167">
    <property type="entry name" value="SANT"/>
    <property type="match status" value="1"/>
</dbReference>
<feature type="region of interest" description="Disordered" evidence="2">
    <location>
        <begin position="109"/>
        <end position="170"/>
    </location>
</feature>
<dbReference type="PROSITE" id="PS51029">
    <property type="entry name" value="MADF"/>
    <property type="match status" value="1"/>
</dbReference>
<evidence type="ECO:0000256" key="1">
    <source>
        <dbReference type="PROSITE-ProRule" id="PRU00371"/>
    </source>
</evidence>
<feature type="domain" description="Myb-like" evidence="3">
    <location>
        <begin position="1"/>
        <end position="64"/>
    </location>
</feature>
<dbReference type="PROSITE" id="PS51031">
    <property type="entry name" value="BESS"/>
    <property type="match status" value="1"/>
</dbReference>
<comment type="subcellular location">
    <subcellularLocation>
        <location evidence="1">Nucleus</location>
    </subcellularLocation>
</comment>
<dbReference type="InterPro" id="IPR006578">
    <property type="entry name" value="MADF-dom"/>
</dbReference>